<name>A0A813GXE3_POLGL</name>
<dbReference type="InterPro" id="IPR000782">
    <property type="entry name" value="FAS1_domain"/>
</dbReference>
<keyword evidence="3" id="KW-1185">Reference proteome</keyword>
<accession>A0A813GXE3</accession>
<dbReference type="Gene3D" id="2.30.180.10">
    <property type="entry name" value="FAS1 domain"/>
    <property type="match status" value="1"/>
</dbReference>
<feature type="domain" description="FAS1" evidence="1">
    <location>
        <begin position="58"/>
        <end position="130"/>
    </location>
</feature>
<protein>
    <recommendedName>
        <fullName evidence="1">FAS1 domain-containing protein</fullName>
    </recommendedName>
</protein>
<dbReference type="EMBL" id="CAJNNV010029746">
    <property type="protein sequence ID" value="CAE8629940.1"/>
    <property type="molecule type" value="Genomic_DNA"/>
</dbReference>
<sequence length="238" mass="27637">MSRMARAHLFDGVGPIKFHKIRIRKADASPVIYGWHHNTPWSKFNNFAWYWSENKMIRKTIVNHAMKVRQTREFGNQLDASPSVTQELSQDGPFTLFCPNNDAMEMIRESAWEKLWDEEKARFLRNHVVPPQLSYPLSSSLLMTIAVARLHDSSWVSVSSAEVPCLATHERGQKALQQQTARDPKYNNNLKNNNNKKKNYLYLAATRFMTSLTWFRMFSFGVIVVHRPAVPWSQLLCP</sequence>
<dbReference type="AlphaFoldDB" id="A0A813GXE3"/>
<dbReference type="SUPFAM" id="SSF82153">
    <property type="entry name" value="FAS1 domain"/>
    <property type="match status" value="1"/>
</dbReference>
<proteinExistence type="predicted"/>
<gene>
    <name evidence="2" type="ORF">PGLA1383_LOCUS46340</name>
</gene>
<evidence type="ECO:0000313" key="3">
    <source>
        <dbReference type="Proteomes" id="UP000654075"/>
    </source>
</evidence>
<dbReference type="InterPro" id="IPR036378">
    <property type="entry name" value="FAS1_dom_sf"/>
</dbReference>
<reference evidence="2" key="1">
    <citation type="submission" date="2021-02" db="EMBL/GenBank/DDBJ databases">
        <authorList>
            <person name="Dougan E. K."/>
            <person name="Rhodes N."/>
            <person name="Thang M."/>
            <person name="Chan C."/>
        </authorList>
    </citation>
    <scope>NUCLEOTIDE SEQUENCE</scope>
</reference>
<comment type="caution">
    <text evidence="2">The sequence shown here is derived from an EMBL/GenBank/DDBJ whole genome shotgun (WGS) entry which is preliminary data.</text>
</comment>
<dbReference type="Proteomes" id="UP000654075">
    <property type="component" value="Unassembled WGS sequence"/>
</dbReference>
<organism evidence="2 3">
    <name type="scientific">Polarella glacialis</name>
    <name type="common">Dinoflagellate</name>
    <dbReference type="NCBI Taxonomy" id="89957"/>
    <lineage>
        <taxon>Eukaryota</taxon>
        <taxon>Sar</taxon>
        <taxon>Alveolata</taxon>
        <taxon>Dinophyceae</taxon>
        <taxon>Suessiales</taxon>
        <taxon>Suessiaceae</taxon>
        <taxon>Polarella</taxon>
    </lineage>
</organism>
<evidence type="ECO:0000313" key="2">
    <source>
        <dbReference type="EMBL" id="CAE8629940.1"/>
    </source>
</evidence>
<dbReference type="Pfam" id="PF02469">
    <property type="entry name" value="Fasciclin"/>
    <property type="match status" value="1"/>
</dbReference>
<dbReference type="PROSITE" id="PS50213">
    <property type="entry name" value="FAS1"/>
    <property type="match status" value="1"/>
</dbReference>
<evidence type="ECO:0000259" key="1">
    <source>
        <dbReference type="PROSITE" id="PS50213"/>
    </source>
</evidence>